<protein>
    <submittedName>
        <fullName evidence="2">Trans-sialidase, putative</fullName>
    </submittedName>
</protein>
<evidence type="ECO:0000313" key="2">
    <source>
        <dbReference type="EMBL" id="EKF28814.1"/>
    </source>
</evidence>
<organism evidence="2 3">
    <name type="scientific">Trypanosoma cruzi marinkellei</name>
    <dbReference type="NCBI Taxonomy" id="85056"/>
    <lineage>
        <taxon>Eukaryota</taxon>
        <taxon>Discoba</taxon>
        <taxon>Euglenozoa</taxon>
        <taxon>Kinetoplastea</taxon>
        <taxon>Metakinetoplastina</taxon>
        <taxon>Trypanosomatida</taxon>
        <taxon>Trypanosomatidae</taxon>
        <taxon>Trypanosoma</taxon>
        <taxon>Schizotrypanum</taxon>
    </lineage>
</organism>
<dbReference type="AlphaFoldDB" id="K2MT05"/>
<evidence type="ECO:0000313" key="3">
    <source>
        <dbReference type="Proteomes" id="UP000007350"/>
    </source>
</evidence>
<dbReference type="Proteomes" id="UP000007350">
    <property type="component" value="Unassembled WGS sequence"/>
</dbReference>
<gene>
    <name evidence="2" type="ORF">MOQ_007425</name>
</gene>
<reference evidence="2 3" key="1">
    <citation type="journal article" date="2012" name="BMC Genomics">
        <title>Comparative genomic analysis of human infective Trypanosoma cruzi lineages with the bat-restricted subspecies T. cruzi marinkellei.</title>
        <authorList>
            <person name="Franzen O."/>
            <person name="Talavera-Lopez C."/>
            <person name="Ochaya S."/>
            <person name="Butler C.E."/>
            <person name="Messenger L.A."/>
            <person name="Lewis M.D."/>
            <person name="Llewellyn M.S."/>
            <person name="Marinkelle C.J."/>
            <person name="Tyler K.M."/>
            <person name="Miles M.A."/>
            <person name="Andersson B."/>
        </authorList>
    </citation>
    <scope>NUCLEOTIDE SEQUENCE [LARGE SCALE GENOMIC DNA]</scope>
    <source>
        <strain evidence="2 3">B7</strain>
    </source>
</reference>
<feature type="region of interest" description="Disordered" evidence="1">
    <location>
        <begin position="117"/>
        <end position="155"/>
    </location>
</feature>
<name>K2MT05_TRYCR</name>
<keyword evidence="3" id="KW-1185">Reference proteome</keyword>
<accession>K2MT05</accession>
<sequence length="230" mass="24776">MRLESENKWKLLVGAGGGVCKDSPIVEREEEVIFTMVSCKGDQKDMSTPVILWLPASSRRQGSAAKNAGAILLEAESQPFSGAVPGPQPVLRRGVVATVLPAHSCVPTMPAAFLQGQSARPGYRGGKKMRKTASRVPRSTALPVGEGDHGQSSPQPVVWADRAERDPSPPAQSEEPNWRPLLWQCRLHQRGARINYPVLLGEAKSQRCFPHGIVVGTVLPASCWSTVVTS</sequence>
<proteinExistence type="predicted"/>
<comment type="caution">
    <text evidence="2">The sequence shown here is derived from an EMBL/GenBank/DDBJ whole genome shotgun (WGS) entry which is preliminary data.</text>
</comment>
<dbReference type="EMBL" id="AHKC01014828">
    <property type="protein sequence ID" value="EKF28814.1"/>
    <property type="molecule type" value="Genomic_DNA"/>
</dbReference>
<evidence type="ECO:0000256" key="1">
    <source>
        <dbReference type="SAM" id="MobiDB-lite"/>
    </source>
</evidence>